<feature type="compositionally biased region" description="Polar residues" evidence="1">
    <location>
        <begin position="31"/>
        <end position="45"/>
    </location>
</feature>
<protein>
    <submittedName>
        <fullName evidence="2">Uncharacterized protein</fullName>
    </submittedName>
</protein>
<evidence type="ECO:0000256" key="1">
    <source>
        <dbReference type="SAM" id="MobiDB-lite"/>
    </source>
</evidence>
<dbReference type="EMBL" id="JANPWB010000004">
    <property type="protein sequence ID" value="KAJ1191916.1"/>
    <property type="molecule type" value="Genomic_DNA"/>
</dbReference>
<evidence type="ECO:0000313" key="3">
    <source>
        <dbReference type="Proteomes" id="UP001066276"/>
    </source>
</evidence>
<gene>
    <name evidence="2" type="ORF">NDU88_001229</name>
</gene>
<name>A0AAV7UTP7_PLEWA</name>
<dbReference type="AlphaFoldDB" id="A0AAV7UTP7"/>
<sequence length="117" mass="12630">MVPISISVSSDQKGHYIGASSIDATRRCPGGTSTDARSPGDTSGATFVAPEALYTTPRIAETPDDAGLFKARENEERKTAPQEQKKTDEPTATWEEENSALALQPRRRPGNQEAAQR</sequence>
<reference evidence="2" key="1">
    <citation type="journal article" date="2022" name="bioRxiv">
        <title>Sequencing and chromosome-scale assembly of the giantPleurodeles waltlgenome.</title>
        <authorList>
            <person name="Brown T."/>
            <person name="Elewa A."/>
            <person name="Iarovenko S."/>
            <person name="Subramanian E."/>
            <person name="Araus A.J."/>
            <person name="Petzold A."/>
            <person name="Susuki M."/>
            <person name="Suzuki K.-i.T."/>
            <person name="Hayashi T."/>
            <person name="Toyoda A."/>
            <person name="Oliveira C."/>
            <person name="Osipova E."/>
            <person name="Leigh N.D."/>
            <person name="Simon A."/>
            <person name="Yun M.H."/>
        </authorList>
    </citation>
    <scope>NUCLEOTIDE SEQUENCE</scope>
    <source>
        <strain evidence="2">20211129_DDA</strain>
        <tissue evidence="2">Liver</tissue>
    </source>
</reference>
<dbReference type="Proteomes" id="UP001066276">
    <property type="component" value="Chromosome 2_2"/>
</dbReference>
<organism evidence="2 3">
    <name type="scientific">Pleurodeles waltl</name>
    <name type="common">Iberian ribbed newt</name>
    <dbReference type="NCBI Taxonomy" id="8319"/>
    <lineage>
        <taxon>Eukaryota</taxon>
        <taxon>Metazoa</taxon>
        <taxon>Chordata</taxon>
        <taxon>Craniata</taxon>
        <taxon>Vertebrata</taxon>
        <taxon>Euteleostomi</taxon>
        <taxon>Amphibia</taxon>
        <taxon>Batrachia</taxon>
        <taxon>Caudata</taxon>
        <taxon>Salamandroidea</taxon>
        <taxon>Salamandridae</taxon>
        <taxon>Pleurodelinae</taxon>
        <taxon>Pleurodeles</taxon>
    </lineage>
</organism>
<proteinExistence type="predicted"/>
<feature type="compositionally biased region" description="Basic and acidic residues" evidence="1">
    <location>
        <begin position="70"/>
        <end position="89"/>
    </location>
</feature>
<evidence type="ECO:0000313" key="2">
    <source>
        <dbReference type="EMBL" id="KAJ1191916.1"/>
    </source>
</evidence>
<feature type="region of interest" description="Disordered" evidence="1">
    <location>
        <begin position="1"/>
        <end position="117"/>
    </location>
</feature>
<accession>A0AAV7UTP7</accession>
<comment type="caution">
    <text evidence="2">The sequence shown here is derived from an EMBL/GenBank/DDBJ whole genome shotgun (WGS) entry which is preliminary data.</text>
</comment>
<keyword evidence="3" id="KW-1185">Reference proteome</keyword>
<feature type="compositionally biased region" description="Polar residues" evidence="1">
    <location>
        <begin position="1"/>
        <end position="11"/>
    </location>
</feature>